<keyword evidence="21" id="KW-1039">Host endosome</keyword>
<dbReference type="Pfam" id="PF00607">
    <property type="entry name" value="Gag_p24"/>
    <property type="match status" value="1"/>
</dbReference>
<reference evidence="32" key="1">
    <citation type="journal article" date="2009" name="Nature">
        <title>Adaptation of HIV-1 to human leukocyte antigen class I.</title>
        <authorList>
            <person name="Kawashima Y."/>
            <person name="Pfafferott K."/>
            <person name="Frater J."/>
            <person name="Matthews P."/>
            <person name="Payne R."/>
            <person name="Addo M."/>
            <person name="Gatanaga H."/>
            <person name="Fujiwara M."/>
            <person name="Hachiya A."/>
            <person name="Koizumi H."/>
            <person name="Kuse N."/>
            <person name="Oka S."/>
            <person name="Duda A."/>
            <person name="Prendergast A."/>
            <person name="Crawford H."/>
            <person name="Leslie A."/>
            <person name="Brumme Z."/>
            <person name="Brumme C."/>
            <person name="Allen T."/>
            <person name="Brander C."/>
            <person name="Kaslow R."/>
            <person name="Tang J."/>
            <person name="Hunter E."/>
            <person name="Allen S."/>
            <person name="Mulenga J."/>
            <person name="Branch S."/>
            <person name="Roach T."/>
            <person name="John M."/>
            <person name="Mallal S."/>
            <person name="Ogwu A."/>
            <person name="Shapiro R."/>
            <person name="Prado J.G."/>
            <person name="Fidler S."/>
            <person name="Weber J."/>
            <person name="Pybus O.G."/>
            <person name="Klenerman P."/>
            <person name="Ndung'u T."/>
            <person name="Phillips R."/>
            <person name="Heckerman D."/>
            <person name="Harrigan P.R."/>
            <person name="Walker B.D."/>
            <person name="Takiguchi M."/>
            <person name="Goulder P."/>
        </authorList>
    </citation>
    <scope>NUCLEOTIDE SEQUENCE</scope>
    <source>
        <strain evidence="32">ZM259F</strain>
    </source>
</reference>
<evidence type="ECO:0000256" key="1">
    <source>
        <dbReference type="ARBA" id="ARBA00004425"/>
    </source>
</evidence>
<dbReference type="PANTHER" id="PTHR40389">
    <property type="entry name" value="ENDOGENOUS RETROVIRUS GROUP K MEMBER 24 GAG POLYPROTEIN-RELATED"/>
    <property type="match status" value="1"/>
</dbReference>
<evidence type="ECO:0000256" key="30">
    <source>
        <dbReference type="SAM" id="MobiDB-lite"/>
    </source>
</evidence>
<keyword evidence="16 27" id="KW-0863">Zinc-finger</keyword>
<keyword evidence="7 28" id="KW-0167">Capsid protein</keyword>
<dbReference type="GO" id="GO:0008270">
    <property type="term" value="F:zinc ion binding"/>
    <property type="evidence" value="ECO:0007669"/>
    <property type="project" value="UniProtKB-KW"/>
</dbReference>
<dbReference type="Gene3D" id="1.10.150.90">
    <property type="entry name" value="Immunodeficiency lentiviruses, gag gene matrix protein p17"/>
    <property type="match status" value="1"/>
</dbReference>
<keyword evidence="29" id="KW-0175">Coiled coil</keyword>
<dbReference type="InterPro" id="IPR050195">
    <property type="entry name" value="Primate_lentivir_Gag_pol-like"/>
</dbReference>
<dbReference type="FunFam" id="1.10.1200.30:FF:000001">
    <property type="entry name" value="Gag polyprotein"/>
    <property type="match status" value="1"/>
</dbReference>
<dbReference type="Gene3D" id="1.10.375.10">
    <property type="entry name" value="Human Immunodeficiency Virus Type 1 Capsid Protein"/>
    <property type="match status" value="1"/>
</dbReference>
<dbReference type="InterPro" id="IPR012344">
    <property type="entry name" value="Matrix_HIV/RSV_N"/>
</dbReference>
<evidence type="ECO:0000256" key="19">
    <source>
        <dbReference type="ARBA" id="ARBA00022870"/>
    </source>
</evidence>
<dbReference type="Pfam" id="PF19317">
    <property type="entry name" value="Gag_p24_C"/>
    <property type="match status" value="1"/>
</dbReference>
<dbReference type="InterPro" id="IPR014817">
    <property type="entry name" value="Gag_p6"/>
</dbReference>
<comment type="subcellular location">
    <subcellularLocation>
        <location evidence="1">Host cell membrane</location>
        <topology evidence="1">Lipid-anchor</topology>
    </subcellularLocation>
    <subcellularLocation>
        <location evidence="2">Host endosome</location>
        <location evidence="2">Host multivesicular body</location>
    </subcellularLocation>
    <subcellularLocation>
        <location evidence="26">Virion membrane</location>
        <topology evidence="26">Lipid-anchor</topology>
    </subcellularLocation>
    <subcellularLocation>
        <location evidence="28">Virion</location>
    </subcellularLocation>
    <subcellularLocation>
        <location evidence="28">Host cytoplasm</location>
    </subcellularLocation>
    <subcellularLocation>
        <location evidence="28">Host nucleus</location>
    </subcellularLocation>
</comment>
<keyword evidence="4" id="KW-1187">Viral budding via the host ESCRT complexes</keyword>
<evidence type="ECO:0000256" key="17">
    <source>
        <dbReference type="ARBA" id="ARBA00022833"/>
    </source>
</evidence>
<keyword evidence="24 28" id="KW-1035">Host cytoplasm</keyword>
<evidence type="ECO:0000256" key="21">
    <source>
        <dbReference type="ARBA" id="ARBA00023046"/>
    </source>
</evidence>
<evidence type="ECO:0000256" key="20">
    <source>
        <dbReference type="ARBA" id="ARBA00022884"/>
    </source>
</evidence>
<comment type="subcellular location">
    <molecule>Matrix protein p17</molecule>
    <subcellularLocation>
        <location evidence="28">Virion membrane</location>
        <topology evidence="28">Lipid-anchor</topology>
    </subcellularLocation>
    <subcellularLocation>
        <location evidence="28">Host nucleus</location>
    </subcellularLocation>
    <subcellularLocation>
        <location evidence="28">Host cytoplasm</location>
    </subcellularLocation>
</comment>
<dbReference type="InterPro" id="IPR008916">
    <property type="entry name" value="Retrov_capsid_C"/>
</dbReference>
<evidence type="ECO:0000256" key="13">
    <source>
        <dbReference type="ARBA" id="ARBA00022723"/>
    </source>
</evidence>
<keyword evidence="11" id="KW-1198">Viral budding</keyword>
<dbReference type="EMBL" id="FJ606328">
    <property type="protein sequence ID" value="ACU31668.1"/>
    <property type="molecule type" value="Genomic_RNA"/>
</dbReference>
<feature type="domain" description="CCHC-type" evidence="31">
    <location>
        <begin position="384"/>
        <end position="399"/>
    </location>
</feature>
<accession>C7AS57</accession>
<dbReference type="SUPFAM" id="SSF47836">
    <property type="entry name" value="Retroviral matrix proteins"/>
    <property type="match status" value="1"/>
</dbReference>
<feature type="domain" description="CCHC-type" evidence="31">
    <location>
        <begin position="406"/>
        <end position="421"/>
    </location>
</feature>
<dbReference type="InterPro" id="IPR001878">
    <property type="entry name" value="Znf_CCHC"/>
</dbReference>
<protein>
    <recommendedName>
        <fullName evidence="28">Gag polyprotein</fullName>
    </recommendedName>
    <component>
        <recommendedName>
            <fullName evidence="28">Matrix protein p17</fullName>
            <shortName evidence="28">MA</shortName>
        </recommendedName>
    </component>
</protein>
<keyword evidence="9 28" id="KW-0945">Host-virus interaction</keyword>
<dbReference type="FunFam" id="1.10.375.10:FF:000001">
    <property type="entry name" value="Gag polyprotein"/>
    <property type="match status" value="1"/>
</dbReference>
<dbReference type="Gene3D" id="6.10.250.390">
    <property type="match status" value="1"/>
</dbReference>
<dbReference type="InterPro" id="IPR008919">
    <property type="entry name" value="Retrov_capsid_N"/>
</dbReference>
<dbReference type="GO" id="GO:0020002">
    <property type="term" value="C:host cell plasma membrane"/>
    <property type="evidence" value="ECO:0007669"/>
    <property type="project" value="UniProtKB-SubCell"/>
</dbReference>
<proteinExistence type="inferred from homology"/>
<evidence type="ECO:0000256" key="26">
    <source>
        <dbReference type="ARBA" id="ARBA00037826"/>
    </source>
</evidence>
<comment type="similarity">
    <text evidence="3">Belongs to the primate lentivirus group gag polyprotein family.</text>
</comment>
<dbReference type="Gene3D" id="1.20.5.760">
    <property type="entry name" value="Single helix bin"/>
    <property type="match status" value="1"/>
</dbReference>
<dbReference type="InterPro" id="IPR010999">
    <property type="entry name" value="Retrovr_matrix"/>
</dbReference>
<evidence type="ECO:0000256" key="18">
    <source>
        <dbReference type="ARBA" id="ARBA00022844"/>
    </source>
</evidence>
<dbReference type="Pfam" id="PF08705">
    <property type="entry name" value="Gag_p6"/>
    <property type="match status" value="1"/>
</dbReference>
<keyword evidence="19" id="KW-1043">Host membrane</keyword>
<dbReference type="GO" id="GO:0019013">
    <property type="term" value="C:viral nucleocapsid"/>
    <property type="evidence" value="ECO:0007669"/>
    <property type="project" value="UniProtKB-KW"/>
</dbReference>
<dbReference type="GO" id="GO:0039702">
    <property type="term" value="P:viral budding via host ESCRT complex"/>
    <property type="evidence" value="ECO:0007669"/>
    <property type="project" value="UniProtKB-KW"/>
</dbReference>
<keyword evidence="12" id="KW-0519">Myristate</keyword>
<dbReference type="Gene3D" id="1.10.1200.30">
    <property type="match status" value="1"/>
</dbReference>
<evidence type="ECO:0000256" key="27">
    <source>
        <dbReference type="PROSITE-ProRule" id="PRU00047"/>
    </source>
</evidence>
<evidence type="ECO:0000256" key="16">
    <source>
        <dbReference type="ARBA" id="ARBA00022771"/>
    </source>
</evidence>
<keyword evidence="22 28" id="KW-0543">Viral nucleoprotein</keyword>
<evidence type="ECO:0000313" key="32">
    <source>
        <dbReference type="EMBL" id="ACU31668.1"/>
    </source>
</evidence>
<keyword evidence="23" id="KW-0472">Membrane</keyword>
<evidence type="ECO:0000256" key="28">
    <source>
        <dbReference type="RuleBase" id="RU004487"/>
    </source>
</evidence>
<keyword evidence="6" id="KW-0597">Phosphoprotein</keyword>
<feature type="region of interest" description="Disordered" evidence="30">
    <location>
        <begin position="437"/>
        <end position="489"/>
    </location>
</feature>
<keyword evidence="13 28" id="KW-0479">Metal-binding</keyword>
<keyword evidence="15" id="KW-0688">Ribosomal frameshifting</keyword>
<keyword evidence="18 28" id="KW-0946">Virion</keyword>
<evidence type="ECO:0000256" key="6">
    <source>
        <dbReference type="ARBA" id="ARBA00022553"/>
    </source>
</evidence>
<evidence type="ECO:0000256" key="9">
    <source>
        <dbReference type="ARBA" id="ARBA00022581"/>
    </source>
</evidence>
<evidence type="ECO:0000256" key="5">
    <source>
        <dbReference type="ARBA" id="ARBA00022511"/>
    </source>
</evidence>
<evidence type="ECO:0000256" key="14">
    <source>
        <dbReference type="ARBA" id="ARBA00022737"/>
    </source>
</evidence>
<keyword evidence="10" id="KW-1188">Viral release from host cell</keyword>
<evidence type="ECO:0000256" key="12">
    <source>
        <dbReference type="ARBA" id="ARBA00022707"/>
    </source>
</evidence>
<evidence type="ECO:0000256" key="7">
    <source>
        <dbReference type="ARBA" id="ARBA00022561"/>
    </source>
</evidence>
<evidence type="ECO:0000256" key="8">
    <source>
        <dbReference type="ARBA" id="ARBA00022562"/>
    </source>
</evidence>
<organismHost>
    <name type="scientific">Homo sapiens</name>
    <name type="common">Human</name>
    <dbReference type="NCBI Taxonomy" id="9606"/>
</organismHost>
<keyword evidence="14" id="KW-0677">Repeat</keyword>
<dbReference type="Gene3D" id="4.10.60.10">
    <property type="entry name" value="Zinc finger, CCHC-type"/>
    <property type="match status" value="1"/>
</dbReference>
<evidence type="ECO:0000256" key="22">
    <source>
        <dbReference type="ARBA" id="ARBA00023086"/>
    </source>
</evidence>
<dbReference type="SUPFAM" id="SSF47943">
    <property type="entry name" value="Retrovirus capsid protein, N-terminal core domain"/>
    <property type="match status" value="1"/>
</dbReference>
<evidence type="ECO:0000256" key="23">
    <source>
        <dbReference type="ARBA" id="ARBA00023136"/>
    </source>
</evidence>
<dbReference type="GO" id="GO:0075523">
    <property type="term" value="P:viral translational frameshifting"/>
    <property type="evidence" value="ECO:0007669"/>
    <property type="project" value="UniProtKB-KW"/>
</dbReference>
<keyword evidence="8 28" id="KW-1048">Host nucleus</keyword>
<keyword evidence="20 28" id="KW-0694">RNA-binding</keyword>
<dbReference type="GO" id="GO:0072494">
    <property type="term" value="C:host multivesicular body"/>
    <property type="evidence" value="ECO:0007669"/>
    <property type="project" value="UniProtKB-SubCell"/>
</dbReference>
<dbReference type="Pfam" id="PF00098">
    <property type="entry name" value="zf-CCHC"/>
    <property type="match status" value="2"/>
</dbReference>
<dbReference type="GO" id="GO:0005198">
    <property type="term" value="F:structural molecule activity"/>
    <property type="evidence" value="ECO:0007669"/>
    <property type="project" value="InterPro"/>
</dbReference>
<dbReference type="InterPro" id="IPR000071">
    <property type="entry name" value="Lentvrl_matrix_N"/>
</dbReference>
<organism evidence="32">
    <name type="scientific">Human immunodeficiency virus type 1</name>
    <name type="common">HIV-1</name>
    <dbReference type="NCBI Taxonomy" id="11676"/>
    <lineage>
        <taxon>Viruses</taxon>
        <taxon>Riboviria</taxon>
        <taxon>Pararnavirae</taxon>
        <taxon>Artverviricota</taxon>
        <taxon>Revtraviricetes</taxon>
        <taxon>Ortervirales</taxon>
        <taxon>Retroviridae</taxon>
        <taxon>Orthoretrovirinae</taxon>
        <taxon>Lentivirus</taxon>
        <taxon>Lentivirus humimdef1</taxon>
    </lineage>
</organism>
<evidence type="ECO:0000259" key="31">
    <source>
        <dbReference type="PROSITE" id="PS50158"/>
    </source>
</evidence>
<evidence type="ECO:0000256" key="24">
    <source>
        <dbReference type="ARBA" id="ARBA00023200"/>
    </source>
</evidence>
<feature type="coiled-coil region" evidence="29">
    <location>
        <begin position="87"/>
        <end position="114"/>
    </location>
</feature>
<keyword evidence="17 28" id="KW-0862">Zinc</keyword>
<dbReference type="InterPro" id="IPR045345">
    <property type="entry name" value="Gag_p24_C"/>
</dbReference>
<dbReference type="InterPro" id="IPR036875">
    <property type="entry name" value="Znf_CCHC_sf"/>
</dbReference>
<dbReference type="GO" id="GO:0003723">
    <property type="term" value="F:RNA binding"/>
    <property type="evidence" value="ECO:0007669"/>
    <property type="project" value="UniProtKB-KW"/>
</dbReference>
<dbReference type="PRINTS" id="PR00234">
    <property type="entry name" value="HIV1MATRIX"/>
</dbReference>
<keyword evidence="25" id="KW-0449">Lipoprotein</keyword>
<gene>
    <name evidence="32" type="primary">gag</name>
</gene>
<dbReference type="PROSITE" id="PS50158">
    <property type="entry name" value="ZF_CCHC"/>
    <property type="match status" value="2"/>
</dbReference>
<evidence type="ECO:0000256" key="25">
    <source>
        <dbReference type="ARBA" id="ARBA00023288"/>
    </source>
</evidence>
<evidence type="ECO:0000256" key="11">
    <source>
        <dbReference type="ARBA" id="ARBA00022637"/>
    </source>
</evidence>
<dbReference type="Pfam" id="PF00540">
    <property type="entry name" value="Gag_p17"/>
    <property type="match status" value="1"/>
</dbReference>
<name>C7AS57_HV1</name>
<dbReference type="GO" id="GO:0055036">
    <property type="term" value="C:virion membrane"/>
    <property type="evidence" value="ECO:0007669"/>
    <property type="project" value="UniProtKB-SubCell"/>
</dbReference>
<dbReference type="SUPFAM" id="SSF57756">
    <property type="entry name" value="Retrovirus zinc finger-like domains"/>
    <property type="match status" value="1"/>
</dbReference>
<dbReference type="SMART" id="SM00343">
    <property type="entry name" value="ZnF_C2HC"/>
    <property type="match status" value="2"/>
</dbReference>
<evidence type="ECO:0000256" key="4">
    <source>
        <dbReference type="ARBA" id="ARBA00022462"/>
    </source>
</evidence>
<dbReference type="GO" id="GO:0042025">
    <property type="term" value="C:host cell nucleus"/>
    <property type="evidence" value="ECO:0007669"/>
    <property type="project" value="UniProtKB-SubCell"/>
</dbReference>
<dbReference type="FunFam" id="4.10.60.10:FF:000001">
    <property type="entry name" value="Gag polyprotein"/>
    <property type="match status" value="1"/>
</dbReference>
<evidence type="ECO:0000256" key="15">
    <source>
        <dbReference type="ARBA" id="ARBA00022758"/>
    </source>
</evidence>
<sequence length="489" mass="55017">MGARASVLRGGKLDTWEKIRLRPGGKKHYRIKHLVWASRELERFALNPGLLETSEGCKQIIKQLQPAIQTGTEELRSLFNTVAVLYCVHEKIEIRDTKEALDRIEEEQNKRTQQAGAADGKVSQNYPIVQNLQGQMVHQAISPRTLNAWVKVIEEKAFSPEVIPMFTALSEGATPQDLNTMLNTVGGHQAAMQMLKDTINEEAAEWDRLHPVHAGPNAPGQIREPRGSDIAGTTSTLQEQIAWMTNNPPIPVGDIYKRWIILGLNKIVRMYSPVSILDIKQGPKEPFRDYVDRFFRTLRAEQSSQEVKNWMTDTLLVQNANPDCKTILRALGTGATLEEMMTACQGVGGPSHKARVLAEAMSQANNPNIMMQKSNFRNPRRIVKCFNCGKEGHIARNCRAPRKKGCWKCGREGHQMKDCTERQANFLGKIWPLNKGRPGNFLQNRPEPTAPPAESFRFEETTLAPKQESKDREPLTSLRSLFGNDPLSQ</sequence>
<comment type="PTM">
    <molecule>Gag-Pol polyprotein</molecule>
    <text evidence="28">Specific enzymatic cleavages by the viral protease yield mature proteins.</text>
</comment>
<dbReference type="SUPFAM" id="SSF47353">
    <property type="entry name" value="Retrovirus capsid dimerization domain-like"/>
    <property type="match status" value="1"/>
</dbReference>
<evidence type="ECO:0000256" key="29">
    <source>
        <dbReference type="SAM" id="Coils"/>
    </source>
</evidence>
<keyword evidence="5" id="KW-1032">Host cell membrane</keyword>
<evidence type="ECO:0000256" key="3">
    <source>
        <dbReference type="ARBA" id="ARBA00008364"/>
    </source>
</evidence>
<evidence type="ECO:0000256" key="2">
    <source>
        <dbReference type="ARBA" id="ARBA00004560"/>
    </source>
</evidence>
<evidence type="ECO:0000256" key="10">
    <source>
        <dbReference type="ARBA" id="ARBA00022612"/>
    </source>
</evidence>
<dbReference type="PANTHER" id="PTHR40389:SF4">
    <property type="match status" value="1"/>
</dbReference>